<keyword evidence="5" id="KW-0408">Iron</keyword>
<dbReference type="PANTHER" id="PTHR46458:SF1">
    <property type="entry name" value="GEO09476P1"/>
    <property type="match status" value="1"/>
</dbReference>
<keyword evidence="2 6" id="KW-0349">Heme</keyword>
<dbReference type="InterPro" id="IPR000971">
    <property type="entry name" value="Globin"/>
</dbReference>
<gene>
    <name evidence="8" type="ORF">MD483_05505</name>
</gene>
<dbReference type="Pfam" id="PF00042">
    <property type="entry name" value="Globin"/>
    <property type="match status" value="1"/>
</dbReference>
<keyword evidence="1 6" id="KW-0813">Transport</keyword>
<evidence type="ECO:0000313" key="9">
    <source>
        <dbReference type="Proteomes" id="UP001155586"/>
    </source>
</evidence>
<dbReference type="InterPro" id="IPR009050">
    <property type="entry name" value="Globin-like_sf"/>
</dbReference>
<evidence type="ECO:0000256" key="4">
    <source>
        <dbReference type="ARBA" id="ARBA00022723"/>
    </source>
</evidence>
<evidence type="ECO:0000256" key="5">
    <source>
        <dbReference type="ARBA" id="ARBA00023004"/>
    </source>
</evidence>
<name>A0A9X3CCR6_9VIBR</name>
<dbReference type="EMBL" id="JAKRRX010000020">
    <property type="protein sequence ID" value="MCW8333277.1"/>
    <property type="molecule type" value="Genomic_DNA"/>
</dbReference>
<keyword evidence="9" id="KW-1185">Reference proteome</keyword>
<dbReference type="Proteomes" id="UP001155586">
    <property type="component" value="Unassembled WGS sequence"/>
</dbReference>
<evidence type="ECO:0000313" key="8">
    <source>
        <dbReference type="EMBL" id="MCW8333277.1"/>
    </source>
</evidence>
<dbReference type="InterPro" id="IPR012292">
    <property type="entry name" value="Globin/Proto"/>
</dbReference>
<evidence type="ECO:0000256" key="6">
    <source>
        <dbReference type="RuleBase" id="RU000356"/>
    </source>
</evidence>
<dbReference type="Gene3D" id="1.10.490.10">
    <property type="entry name" value="Globins"/>
    <property type="match status" value="1"/>
</dbReference>
<dbReference type="RefSeq" id="WP_252027486.1">
    <property type="nucleotide sequence ID" value="NZ_JAKRRX010000020.1"/>
</dbReference>
<keyword evidence="4" id="KW-0479">Metal-binding</keyword>
<keyword evidence="3 6" id="KW-0561">Oxygen transport</keyword>
<dbReference type="GO" id="GO:0020037">
    <property type="term" value="F:heme binding"/>
    <property type="evidence" value="ECO:0007669"/>
    <property type="project" value="InterPro"/>
</dbReference>
<accession>A0A9X3CCR6</accession>
<comment type="caution">
    <text evidence="8">The sequence shown here is derived from an EMBL/GenBank/DDBJ whole genome shotgun (WGS) entry which is preliminary data.</text>
</comment>
<evidence type="ECO:0000256" key="3">
    <source>
        <dbReference type="ARBA" id="ARBA00022621"/>
    </source>
</evidence>
<dbReference type="InterPro" id="IPR050532">
    <property type="entry name" value="Globin-like_OT"/>
</dbReference>
<dbReference type="GO" id="GO:0046872">
    <property type="term" value="F:metal ion binding"/>
    <property type="evidence" value="ECO:0007669"/>
    <property type="project" value="UniProtKB-KW"/>
</dbReference>
<evidence type="ECO:0000256" key="2">
    <source>
        <dbReference type="ARBA" id="ARBA00022617"/>
    </source>
</evidence>
<proteinExistence type="inferred from homology"/>
<dbReference type="PANTHER" id="PTHR46458">
    <property type="entry name" value="BLR2807 PROTEIN"/>
    <property type="match status" value="1"/>
</dbReference>
<evidence type="ECO:0000259" key="7">
    <source>
        <dbReference type="PROSITE" id="PS01033"/>
    </source>
</evidence>
<comment type="similarity">
    <text evidence="6">Belongs to the globin family.</text>
</comment>
<dbReference type="GO" id="GO:0005344">
    <property type="term" value="F:oxygen carrier activity"/>
    <property type="evidence" value="ECO:0007669"/>
    <property type="project" value="UniProtKB-KW"/>
</dbReference>
<dbReference type="SUPFAM" id="SSF46458">
    <property type="entry name" value="Globin-like"/>
    <property type="match status" value="1"/>
</dbReference>
<dbReference type="CDD" id="cd12131">
    <property type="entry name" value="HGbI-like"/>
    <property type="match status" value="1"/>
</dbReference>
<dbReference type="AlphaFoldDB" id="A0A9X3CCR6"/>
<evidence type="ECO:0000256" key="1">
    <source>
        <dbReference type="ARBA" id="ARBA00022448"/>
    </source>
</evidence>
<reference evidence="8" key="1">
    <citation type="submission" date="2022-02" db="EMBL/GenBank/DDBJ databases">
        <title>Vibrio sp. nov., a new bacterium isolated from Bohai sea, China.</title>
        <authorList>
            <person name="Yuan Y."/>
        </authorList>
    </citation>
    <scope>NUCLEOTIDE SEQUENCE</scope>
    <source>
        <strain evidence="8">DBSS07</strain>
    </source>
</reference>
<organism evidence="8 9">
    <name type="scientific">Vibrio paucivorans</name>
    <dbReference type="NCBI Taxonomy" id="2829489"/>
    <lineage>
        <taxon>Bacteria</taxon>
        <taxon>Pseudomonadati</taxon>
        <taxon>Pseudomonadota</taxon>
        <taxon>Gammaproteobacteria</taxon>
        <taxon>Vibrionales</taxon>
        <taxon>Vibrionaceae</taxon>
        <taxon>Vibrio</taxon>
    </lineage>
</organism>
<feature type="domain" description="Globin" evidence="7">
    <location>
        <begin position="2"/>
        <end position="136"/>
    </location>
</feature>
<sequence length="152" mass="17252">MSISAIEKQLIQKSFAKVEPIAEQAAEIFYAKLFEYDPSLRRLFKSNLKDQGRKLMATLTVAVKGLDDLEALVPILQDLARRHVAYGVKADDYTPVGNALLYTLKTGLGADFDDRTRNAWVKVFSTIALVMRTAAYSDFDPDTYQNRKRYNH</sequence>
<dbReference type="GO" id="GO:0019825">
    <property type="term" value="F:oxygen binding"/>
    <property type="evidence" value="ECO:0007669"/>
    <property type="project" value="InterPro"/>
</dbReference>
<protein>
    <submittedName>
        <fullName evidence="8">Globin domain-containing protein</fullName>
    </submittedName>
</protein>
<dbReference type="PROSITE" id="PS01033">
    <property type="entry name" value="GLOBIN"/>
    <property type="match status" value="1"/>
</dbReference>